<proteinExistence type="predicted"/>
<keyword evidence="1" id="KW-0732">Signal</keyword>
<feature type="chain" id="PRO_5021891894" evidence="1">
    <location>
        <begin position="27"/>
        <end position="325"/>
    </location>
</feature>
<organism evidence="2 3">
    <name type="scientific">Mucilaginibacter pallidiroseus</name>
    <dbReference type="NCBI Taxonomy" id="2599295"/>
    <lineage>
        <taxon>Bacteria</taxon>
        <taxon>Pseudomonadati</taxon>
        <taxon>Bacteroidota</taxon>
        <taxon>Sphingobacteriia</taxon>
        <taxon>Sphingobacteriales</taxon>
        <taxon>Sphingobacteriaceae</taxon>
        <taxon>Mucilaginibacter</taxon>
    </lineage>
</organism>
<comment type="caution">
    <text evidence="2">The sequence shown here is derived from an EMBL/GenBank/DDBJ whole genome shotgun (WGS) entry which is preliminary data.</text>
</comment>
<dbReference type="EMBL" id="VOEJ01000006">
    <property type="protein sequence ID" value="TWR27555.1"/>
    <property type="molecule type" value="Genomic_DNA"/>
</dbReference>
<feature type="signal peptide" evidence="1">
    <location>
        <begin position="1"/>
        <end position="26"/>
    </location>
</feature>
<dbReference type="RefSeq" id="WP_146382521.1">
    <property type="nucleotide sequence ID" value="NZ_VOEJ01000006.1"/>
</dbReference>
<evidence type="ECO:0000313" key="3">
    <source>
        <dbReference type="Proteomes" id="UP000320042"/>
    </source>
</evidence>
<reference evidence="2 3" key="1">
    <citation type="submission" date="2019-07" db="EMBL/GenBank/DDBJ databases">
        <authorList>
            <person name="Kim J."/>
        </authorList>
    </citation>
    <scope>NUCLEOTIDE SEQUENCE [LARGE SCALE GENOMIC DNA]</scope>
    <source>
        <strain evidence="3">dk17</strain>
    </source>
</reference>
<sequence length="325" mass="36837">MINLKHVFTKYTTIILLLSAVTTLHACKGTGGKKDPKLGNQKDEKGNVIPSFKAVWGRGYTEVRRNFANGISFGDYGYQLEPEWRLSFPSDDSVTIYNPKRKMFVTAPVMFDHDSIFNIAWSWMKLRKLTKDSILFQVMKVENQALLREKSVVYMKLYANDYIKNVLHTTPAELIKPNKHDTAYIIDKVAKANADTANAFAGRQMVELKSKSPLVTVVRKNLTEENKTQSAIPSDYMLPEFNISIKNAYEDFSYSFTAVVDQNGRILFRKSLNFAYEEFEESTNKVIRAITDGYLKAYLKVTPGSTLGMPHSSVVILHVSGTKKS</sequence>
<dbReference type="OrthoDB" id="787262at2"/>
<evidence type="ECO:0000256" key="1">
    <source>
        <dbReference type="SAM" id="SignalP"/>
    </source>
</evidence>
<evidence type="ECO:0000313" key="2">
    <source>
        <dbReference type="EMBL" id="TWR27555.1"/>
    </source>
</evidence>
<accession>A0A563U894</accession>
<keyword evidence="3" id="KW-1185">Reference proteome</keyword>
<dbReference type="AlphaFoldDB" id="A0A563U894"/>
<protein>
    <submittedName>
        <fullName evidence="2">Uncharacterized protein</fullName>
    </submittedName>
</protein>
<dbReference type="Proteomes" id="UP000320042">
    <property type="component" value="Unassembled WGS sequence"/>
</dbReference>
<name>A0A563U894_9SPHI</name>
<gene>
    <name evidence="2" type="ORF">FPZ43_13875</name>
</gene>